<comment type="caution">
    <text evidence="1">The sequence shown here is derived from an EMBL/GenBank/DDBJ whole genome shotgun (WGS) entry which is preliminary data.</text>
</comment>
<organism evidence="1 2">
    <name type="scientific">Albugo candida</name>
    <dbReference type="NCBI Taxonomy" id="65357"/>
    <lineage>
        <taxon>Eukaryota</taxon>
        <taxon>Sar</taxon>
        <taxon>Stramenopiles</taxon>
        <taxon>Oomycota</taxon>
        <taxon>Peronosporomycetes</taxon>
        <taxon>Albuginales</taxon>
        <taxon>Albuginaceae</taxon>
        <taxon>Albugo</taxon>
    </lineage>
</organism>
<evidence type="ECO:0000313" key="2">
    <source>
        <dbReference type="Proteomes" id="UP000053237"/>
    </source>
</evidence>
<dbReference type="InParanoid" id="A0A024FXE4"/>
<proteinExistence type="predicted"/>
<gene>
    <name evidence="1" type="ORF">BN9_133220</name>
</gene>
<keyword evidence="2" id="KW-1185">Reference proteome</keyword>
<dbReference type="Proteomes" id="UP000053237">
    <property type="component" value="Unassembled WGS sequence"/>
</dbReference>
<evidence type="ECO:0000313" key="1">
    <source>
        <dbReference type="EMBL" id="CCI11696.1"/>
    </source>
</evidence>
<reference evidence="1 2" key="1">
    <citation type="submission" date="2012-05" db="EMBL/GenBank/DDBJ databases">
        <title>Recombination and specialization in a pathogen metapopulation.</title>
        <authorList>
            <person name="Gardiner A."/>
            <person name="Kemen E."/>
            <person name="Schultz-Larsen T."/>
            <person name="MacLean D."/>
            <person name="Van Oosterhout C."/>
            <person name="Jones J.D.G."/>
        </authorList>
    </citation>
    <scope>NUCLEOTIDE SEQUENCE [LARGE SCALE GENOMIC DNA]</scope>
    <source>
        <strain evidence="1 2">Ac Nc2</strain>
    </source>
</reference>
<accession>A0A024FXE4</accession>
<name>A0A024FXE4_9STRA</name>
<dbReference type="AlphaFoldDB" id="A0A024FXE4"/>
<protein>
    <submittedName>
        <fullName evidence="1">Uncharacterized protein</fullName>
    </submittedName>
</protein>
<dbReference type="EMBL" id="CAIX01001594">
    <property type="protein sequence ID" value="CCI11696.1"/>
    <property type="molecule type" value="Genomic_DNA"/>
</dbReference>
<sequence length="101" mass="11783">MIIRGRDFRLVSIKSTSDLSVLFKTDIHEIPDVAELAISITLTRLPVQGAYQFISFDHYCTFLISTILIHKRQLLRLRLKQTAMASAMYKRITDRKDSRKR</sequence>